<organism evidence="10 11">
    <name type="scientific">Platanthera guangdongensis</name>
    <dbReference type="NCBI Taxonomy" id="2320717"/>
    <lineage>
        <taxon>Eukaryota</taxon>
        <taxon>Viridiplantae</taxon>
        <taxon>Streptophyta</taxon>
        <taxon>Embryophyta</taxon>
        <taxon>Tracheophyta</taxon>
        <taxon>Spermatophyta</taxon>
        <taxon>Magnoliopsida</taxon>
        <taxon>Liliopsida</taxon>
        <taxon>Asparagales</taxon>
        <taxon>Orchidaceae</taxon>
        <taxon>Orchidoideae</taxon>
        <taxon>Orchideae</taxon>
        <taxon>Orchidinae</taxon>
        <taxon>Platanthera</taxon>
    </lineage>
</organism>
<keyword evidence="11" id="KW-1185">Reference proteome</keyword>
<dbReference type="PROSITE" id="PS50893">
    <property type="entry name" value="ABC_TRANSPORTER_2"/>
    <property type="match status" value="1"/>
</dbReference>
<dbReference type="InterPro" id="IPR011527">
    <property type="entry name" value="ABC1_TM_dom"/>
</dbReference>
<proteinExistence type="predicted"/>
<dbReference type="PROSITE" id="PS50929">
    <property type="entry name" value="ABC_TM1F"/>
    <property type="match status" value="1"/>
</dbReference>
<dbReference type="Pfam" id="PF00005">
    <property type="entry name" value="ABC_tran"/>
    <property type="match status" value="1"/>
</dbReference>
<dbReference type="PROSITE" id="PS00211">
    <property type="entry name" value="ABC_TRANSPORTER_1"/>
    <property type="match status" value="1"/>
</dbReference>
<feature type="domain" description="ABC transporter" evidence="8">
    <location>
        <begin position="395"/>
        <end position="632"/>
    </location>
</feature>
<dbReference type="SMART" id="SM00382">
    <property type="entry name" value="AAA"/>
    <property type="match status" value="1"/>
</dbReference>
<keyword evidence="3" id="KW-0547">Nucleotide-binding</keyword>
<comment type="caution">
    <text evidence="10">The sequence shown here is derived from an EMBL/GenBank/DDBJ whole genome shotgun (WGS) entry which is preliminary data.</text>
</comment>
<sequence>MAQLLFRPPPIRPTSSIPFAKNLTISSSIMPSSFPLPFLSSSSLFRLLPLVPPFHSPLLSSSFSQLKPYLQSEWEPILKGWICSAVSVFCLSVAVPKAGQLPSILTTVGYDKAVSEGLTLATLVCARSAANYLQHVFLWEAALKASFSIRTYVFGRVLERDLGFFEGNRGMDAGDVAHRLTSETSDVADMLFSLLNTVVPNALQFLVMSTQMVVLSPPLSLISAMGIPCLLIVIGHLGERLRGISRRAQVTAAKLSSHLNEVLPLMLVVKANNGEMNEHLHFQRLACEDLIARLEKKKMKAFIPQIVQFIYIGGVIALCAGSLIASKGSMDASKFLSFTMSLALLIGPVQGMGKAFNELKEGEPAIERLFDLAKFDYEVTESPNALDVCYATGDIKFSDVTFRYGDNMPLILNGLNLHIRSGERVALIGGSGGGKTTIVKLLLRLYDPLYGQILLDNHNIQEATLKSLRDHIVLVPQDTMLFSGTVSENIGYKEASDKLDMDCVENAAKISNADEFIRELPHGYQTSIGPRGSLLSGGQRQRIAIARALYQKSSILVLDEATSALDNKSELLVREALERVMADHTRYCVARTLSKVQNKCRWFLVVKDRIKNKTLLDLFAETGDGLALGSGSGKP</sequence>
<dbReference type="PANTHER" id="PTHR24221:SF630">
    <property type="entry name" value="ABC TRANSPORTER B FAMILY MEMBER 29, CHLOROPLASTIC"/>
    <property type="match status" value="1"/>
</dbReference>
<keyword evidence="4" id="KW-0067">ATP-binding</keyword>
<evidence type="ECO:0000256" key="7">
    <source>
        <dbReference type="SAM" id="Phobius"/>
    </source>
</evidence>
<dbReference type="SUPFAM" id="SSF90123">
    <property type="entry name" value="ABC transporter transmembrane region"/>
    <property type="match status" value="1"/>
</dbReference>
<dbReference type="InterPro" id="IPR036640">
    <property type="entry name" value="ABC1_TM_sf"/>
</dbReference>
<evidence type="ECO:0008006" key="12">
    <source>
        <dbReference type="Google" id="ProtNLM"/>
    </source>
</evidence>
<accession>A0ABR2MHV9</accession>
<dbReference type="SUPFAM" id="SSF52540">
    <property type="entry name" value="P-loop containing nucleoside triphosphate hydrolases"/>
    <property type="match status" value="1"/>
</dbReference>
<dbReference type="InterPro" id="IPR027417">
    <property type="entry name" value="P-loop_NTPase"/>
</dbReference>
<dbReference type="EMBL" id="JBBWWR010000007">
    <property type="protein sequence ID" value="KAK8963457.1"/>
    <property type="molecule type" value="Genomic_DNA"/>
</dbReference>
<reference evidence="10 11" key="1">
    <citation type="journal article" date="2022" name="Nat. Plants">
        <title>Genomes of leafy and leafless Platanthera orchids illuminate the evolution of mycoheterotrophy.</title>
        <authorList>
            <person name="Li M.H."/>
            <person name="Liu K.W."/>
            <person name="Li Z."/>
            <person name="Lu H.C."/>
            <person name="Ye Q.L."/>
            <person name="Zhang D."/>
            <person name="Wang J.Y."/>
            <person name="Li Y.F."/>
            <person name="Zhong Z.M."/>
            <person name="Liu X."/>
            <person name="Yu X."/>
            <person name="Liu D.K."/>
            <person name="Tu X.D."/>
            <person name="Liu B."/>
            <person name="Hao Y."/>
            <person name="Liao X.Y."/>
            <person name="Jiang Y.T."/>
            <person name="Sun W.H."/>
            <person name="Chen J."/>
            <person name="Chen Y.Q."/>
            <person name="Ai Y."/>
            <person name="Zhai J.W."/>
            <person name="Wu S.S."/>
            <person name="Zhou Z."/>
            <person name="Hsiao Y.Y."/>
            <person name="Wu W.L."/>
            <person name="Chen Y.Y."/>
            <person name="Lin Y.F."/>
            <person name="Hsu J.L."/>
            <person name="Li C.Y."/>
            <person name="Wang Z.W."/>
            <person name="Zhao X."/>
            <person name="Zhong W.Y."/>
            <person name="Ma X.K."/>
            <person name="Ma L."/>
            <person name="Huang J."/>
            <person name="Chen G.Z."/>
            <person name="Huang M.Z."/>
            <person name="Huang L."/>
            <person name="Peng D.H."/>
            <person name="Luo Y.B."/>
            <person name="Zou S.Q."/>
            <person name="Chen S.P."/>
            <person name="Lan S."/>
            <person name="Tsai W.C."/>
            <person name="Van de Peer Y."/>
            <person name="Liu Z.J."/>
        </authorList>
    </citation>
    <scope>NUCLEOTIDE SEQUENCE [LARGE SCALE GENOMIC DNA]</scope>
    <source>
        <strain evidence="10">Lor288</strain>
    </source>
</reference>
<dbReference type="Gene3D" id="3.40.50.300">
    <property type="entry name" value="P-loop containing nucleotide triphosphate hydrolases"/>
    <property type="match status" value="1"/>
</dbReference>
<dbReference type="InterPro" id="IPR003439">
    <property type="entry name" value="ABC_transporter-like_ATP-bd"/>
</dbReference>
<keyword evidence="5 7" id="KW-1133">Transmembrane helix</keyword>
<dbReference type="CDD" id="cd07346">
    <property type="entry name" value="ABC_6TM_exporters"/>
    <property type="match status" value="1"/>
</dbReference>
<evidence type="ECO:0000256" key="1">
    <source>
        <dbReference type="ARBA" id="ARBA00004141"/>
    </source>
</evidence>
<keyword evidence="6 7" id="KW-0472">Membrane</keyword>
<evidence type="ECO:0000259" key="9">
    <source>
        <dbReference type="PROSITE" id="PS50929"/>
    </source>
</evidence>
<evidence type="ECO:0000256" key="6">
    <source>
        <dbReference type="ARBA" id="ARBA00023136"/>
    </source>
</evidence>
<evidence type="ECO:0000313" key="11">
    <source>
        <dbReference type="Proteomes" id="UP001412067"/>
    </source>
</evidence>
<dbReference type="PANTHER" id="PTHR24221">
    <property type="entry name" value="ATP-BINDING CASSETTE SUB-FAMILY B"/>
    <property type="match status" value="1"/>
</dbReference>
<dbReference type="InterPro" id="IPR039421">
    <property type="entry name" value="Type_1_exporter"/>
</dbReference>
<comment type="subcellular location">
    <subcellularLocation>
        <location evidence="1">Membrane</location>
        <topology evidence="1">Multi-pass membrane protein</topology>
    </subcellularLocation>
</comment>
<dbReference type="Proteomes" id="UP001412067">
    <property type="component" value="Unassembled WGS sequence"/>
</dbReference>
<name>A0ABR2MHV9_9ASPA</name>
<keyword evidence="2 7" id="KW-0812">Transmembrane</keyword>
<evidence type="ECO:0000256" key="3">
    <source>
        <dbReference type="ARBA" id="ARBA00022741"/>
    </source>
</evidence>
<evidence type="ECO:0000259" key="8">
    <source>
        <dbReference type="PROSITE" id="PS50893"/>
    </source>
</evidence>
<feature type="domain" description="ABC transmembrane type-1" evidence="9">
    <location>
        <begin position="117"/>
        <end position="361"/>
    </location>
</feature>
<feature type="transmembrane region" description="Helical" evidence="7">
    <location>
        <begin position="219"/>
        <end position="237"/>
    </location>
</feature>
<evidence type="ECO:0000256" key="2">
    <source>
        <dbReference type="ARBA" id="ARBA00022692"/>
    </source>
</evidence>
<evidence type="ECO:0000313" key="10">
    <source>
        <dbReference type="EMBL" id="KAK8963457.1"/>
    </source>
</evidence>
<dbReference type="InterPro" id="IPR003593">
    <property type="entry name" value="AAA+_ATPase"/>
</dbReference>
<protein>
    <recommendedName>
        <fullName evidence="12">ABC transporter B family member 29, chloroplastic</fullName>
    </recommendedName>
</protein>
<evidence type="ECO:0000256" key="4">
    <source>
        <dbReference type="ARBA" id="ARBA00022840"/>
    </source>
</evidence>
<dbReference type="Pfam" id="PF00664">
    <property type="entry name" value="ABC_membrane"/>
    <property type="match status" value="1"/>
</dbReference>
<dbReference type="Gene3D" id="1.20.1560.10">
    <property type="entry name" value="ABC transporter type 1, transmembrane domain"/>
    <property type="match status" value="1"/>
</dbReference>
<dbReference type="InterPro" id="IPR017871">
    <property type="entry name" value="ABC_transporter-like_CS"/>
</dbReference>
<gene>
    <name evidence="10" type="ORF">KSP40_PGU014006</name>
</gene>
<feature type="transmembrane region" description="Helical" evidence="7">
    <location>
        <begin position="306"/>
        <end position="326"/>
    </location>
</feature>
<evidence type="ECO:0000256" key="5">
    <source>
        <dbReference type="ARBA" id="ARBA00022989"/>
    </source>
</evidence>